<evidence type="ECO:0000313" key="3">
    <source>
        <dbReference type="Proteomes" id="UP000807342"/>
    </source>
</evidence>
<evidence type="ECO:0000313" key="2">
    <source>
        <dbReference type="EMBL" id="KAF9441178.1"/>
    </source>
</evidence>
<keyword evidence="1" id="KW-1133">Transmembrane helix</keyword>
<keyword evidence="1" id="KW-0472">Membrane</keyword>
<accession>A0A9P5WYG3</accession>
<gene>
    <name evidence="2" type="ORF">P691DRAFT_766620</name>
</gene>
<proteinExistence type="predicted"/>
<dbReference type="Proteomes" id="UP000807342">
    <property type="component" value="Unassembled WGS sequence"/>
</dbReference>
<protein>
    <submittedName>
        <fullName evidence="2">Uncharacterized protein</fullName>
    </submittedName>
</protein>
<dbReference type="AlphaFoldDB" id="A0A9P5WYG3"/>
<organism evidence="2 3">
    <name type="scientific">Macrolepiota fuliginosa MF-IS2</name>
    <dbReference type="NCBI Taxonomy" id="1400762"/>
    <lineage>
        <taxon>Eukaryota</taxon>
        <taxon>Fungi</taxon>
        <taxon>Dikarya</taxon>
        <taxon>Basidiomycota</taxon>
        <taxon>Agaricomycotina</taxon>
        <taxon>Agaricomycetes</taxon>
        <taxon>Agaricomycetidae</taxon>
        <taxon>Agaricales</taxon>
        <taxon>Agaricineae</taxon>
        <taxon>Agaricaceae</taxon>
        <taxon>Macrolepiota</taxon>
    </lineage>
</organism>
<comment type="caution">
    <text evidence="2">The sequence shown here is derived from an EMBL/GenBank/DDBJ whole genome shotgun (WGS) entry which is preliminary data.</text>
</comment>
<keyword evidence="3" id="KW-1185">Reference proteome</keyword>
<sequence>MWVGDSDGFPGLDNEFLELEVGRLREDHWIVQHQYSRGKSPVLGTSLCKHYNEVTDGGVPGIFVVKMKMGAELIGLFRNPYERSGCIRSSESSFIGENDKWVQDPKYVLFPLGVAEPGYDLSPKRSTSICHRIRWSKGAAPKQEQVLWVVLKIFAHYSISLDFDKQVLGSRTRLTSTPVLALPDIPPPWVLDIFIFILVITVNLLGNRVVFAENIDNYKQLVKAVIY</sequence>
<evidence type="ECO:0000256" key="1">
    <source>
        <dbReference type="SAM" id="Phobius"/>
    </source>
</evidence>
<keyword evidence="1" id="KW-0812">Transmembrane</keyword>
<name>A0A9P5WYG3_9AGAR</name>
<feature type="transmembrane region" description="Helical" evidence="1">
    <location>
        <begin position="189"/>
        <end position="211"/>
    </location>
</feature>
<dbReference type="EMBL" id="MU152024">
    <property type="protein sequence ID" value="KAF9441178.1"/>
    <property type="molecule type" value="Genomic_DNA"/>
</dbReference>
<reference evidence="2" key="1">
    <citation type="submission" date="2020-11" db="EMBL/GenBank/DDBJ databases">
        <authorList>
            <consortium name="DOE Joint Genome Institute"/>
            <person name="Ahrendt S."/>
            <person name="Riley R."/>
            <person name="Andreopoulos W."/>
            <person name="Labutti K."/>
            <person name="Pangilinan J."/>
            <person name="Ruiz-Duenas F.J."/>
            <person name="Barrasa J.M."/>
            <person name="Sanchez-Garcia M."/>
            <person name="Camarero S."/>
            <person name="Miyauchi S."/>
            <person name="Serrano A."/>
            <person name="Linde D."/>
            <person name="Babiker R."/>
            <person name="Drula E."/>
            <person name="Ayuso-Fernandez I."/>
            <person name="Pacheco R."/>
            <person name="Padilla G."/>
            <person name="Ferreira P."/>
            <person name="Barriuso J."/>
            <person name="Kellner H."/>
            <person name="Castanera R."/>
            <person name="Alfaro M."/>
            <person name="Ramirez L."/>
            <person name="Pisabarro A.G."/>
            <person name="Kuo A."/>
            <person name="Tritt A."/>
            <person name="Lipzen A."/>
            <person name="He G."/>
            <person name="Yan M."/>
            <person name="Ng V."/>
            <person name="Cullen D."/>
            <person name="Martin F."/>
            <person name="Rosso M.-N."/>
            <person name="Henrissat B."/>
            <person name="Hibbett D."/>
            <person name="Martinez A.T."/>
            <person name="Grigoriev I.V."/>
        </authorList>
    </citation>
    <scope>NUCLEOTIDE SEQUENCE</scope>
    <source>
        <strain evidence="2">MF-IS2</strain>
    </source>
</reference>